<sequence>MKISALSSTLNTEILDIAADKSISHRFAIFSLLTQGENRAKNYLLAQDTLNTLKILEHLGAKIKRSESSISIIPPKKILSPNCILDCGNSGTAMRLMIGFLSGIAGFFVLNGDKYLNNRPMGRICTPLKQIGARIYGRENANLSPICIEGQNLHSFNYESKISSAQIKTAMILAAFNTKGNSIFKEPSLSRNHSENMLKAMGAPLKISENGLKLEISNLKKPLKPQDISIPNDPSSAFYFVLAAVIIPNSKITLTNVLLNPTRIEAYKILQKMGAKIEIKVTQNSFETIGEISASSSELKGIKLKENIAWFIDEIPALAIAFSVAKGKSVLKNAQELRVKESDRIMAIVENLKLCGINVREFQDGFEIEGGRVNKAKIKSYGDHRIAMSFAILGLVCGMEIDDSECIKTSFPKFIEILTRLGVKIDY</sequence>
<evidence type="ECO:0000259" key="9">
    <source>
        <dbReference type="Pfam" id="PF00275"/>
    </source>
</evidence>
<dbReference type="Pfam" id="PF00275">
    <property type="entry name" value="EPSP_synthase"/>
    <property type="match status" value="1"/>
</dbReference>
<dbReference type="PANTHER" id="PTHR21090:SF5">
    <property type="entry name" value="PENTAFUNCTIONAL AROM POLYPEPTIDE"/>
    <property type="match status" value="1"/>
</dbReference>
<evidence type="ECO:0000256" key="8">
    <source>
        <dbReference type="HAMAP-Rule" id="MF_00210"/>
    </source>
</evidence>
<feature type="binding site" evidence="8">
    <location>
        <position position="164"/>
    </location>
    <ligand>
        <name>3-phosphoshikimate</name>
        <dbReference type="ChEBI" id="CHEBI:145989"/>
    </ligand>
</feature>
<comment type="subunit">
    <text evidence="8">Monomer.</text>
</comment>
<dbReference type="PANTHER" id="PTHR21090">
    <property type="entry name" value="AROM/DEHYDROQUINATE SYNTHASE"/>
    <property type="match status" value="1"/>
</dbReference>
<dbReference type="PROSITE" id="PS00885">
    <property type="entry name" value="EPSP_SYNTHASE_2"/>
    <property type="match status" value="1"/>
</dbReference>
<keyword evidence="4 8" id="KW-0028">Amino-acid biosynthesis</keyword>
<dbReference type="InterPro" id="IPR006264">
    <property type="entry name" value="EPSP_synthase"/>
</dbReference>
<evidence type="ECO:0000313" key="10">
    <source>
        <dbReference type="EMBL" id="TKX30970.1"/>
    </source>
</evidence>
<dbReference type="OrthoDB" id="9809920at2"/>
<comment type="similarity">
    <text evidence="2 8">Belongs to the EPSP synthase family.</text>
</comment>
<feature type="binding site" evidence="8">
    <location>
        <position position="22"/>
    </location>
    <ligand>
        <name>3-phosphoshikimate</name>
        <dbReference type="ChEBI" id="CHEBI:145989"/>
    </ligand>
</feature>
<feature type="binding site" evidence="8">
    <location>
        <position position="313"/>
    </location>
    <ligand>
        <name>3-phosphoshikimate</name>
        <dbReference type="ChEBI" id="CHEBI:145989"/>
    </ligand>
</feature>
<dbReference type="GO" id="GO:0009073">
    <property type="term" value="P:aromatic amino acid family biosynthetic process"/>
    <property type="evidence" value="ECO:0007669"/>
    <property type="project" value="UniProtKB-KW"/>
</dbReference>
<keyword evidence="3 8" id="KW-0963">Cytoplasm</keyword>
<dbReference type="InterPro" id="IPR036968">
    <property type="entry name" value="Enolpyruvate_Tfrase_sf"/>
</dbReference>
<dbReference type="EC" id="2.5.1.19" evidence="8"/>
<evidence type="ECO:0000256" key="5">
    <source>
        <dbReference type="ARBA" id="ARBA00022679"/>
    </source>
</evidence>
<dbReference type="Gene3D" id="3.65.10.10">
    <property type="entry name" value="Enolpyruvate transferase domain"/>
    <property type="match status" value="2"/>
</dbReference>
<comment type="caution">
    <text evidence="10">The sequence shown here is derived from an EMBL/GenBank/DDBJ whole genome shotgun (WGS) entry which is preliminary data.</text>
</comment>
<comment type="catalytic activity">
    <reaction evidence="7">
        <text>3-phosphoshikimate + phosphoenolpyruvate = 5-O-(1-carboxyvinyl)-3-phosphoshikimate + phosphate</text>
        <dbReference type="Rhea" id="RHEA:21256"/>
        <dbReference type="ChEBI" id="CHEBI:43474"/>
        <dbReference type="ChEBI" id="CHEBI:57701"/>
        <dbReference type="ChEBI" id="CHEBI:58702"/>
        <dbReference type="ChEBI" id="CHEBI:145989"/>
        <dbReference type="EC" id="2.5.1.19"/>
    </reaction>
    <physiologicalReaction direction="left-to-right" evidence="7">
        <dbReference type="Rhea" id="RHEA:21257"/>
    </physiologicalReaction>
</comment>
<dbReference type="InterPro" id="IPR001986">
    <property type="entry name" value="Enolpyruvate_Tfrase_dom"/>
</dbReference>
<dbReference type="NCBIfam" id="TIGR01356">
    <property type="entry name" value="aroA"/>
    <property type="match status" value="1"/>
</dbReference>
<organism evidence="10 11">
    <name type="scientific">Campylobacter estrildidarum</name>
    <dbReference type="NCBI Taxonomy" id="2510189"/>
    <lineage>
        <taxon>Bacteria</taxon>
        <taxon>Pseudomonadati</taxon>
        <taxon>Campylobacterota</taxon>
        <taxon>Epsilonproteobacteria</taxon>
        <taxon>Campylobacterales</taxon>
        <taxon>Campylobacteraceae</taxon>
        <taxon>Campylobacter</taxon>
    </lineage>
</organism>
<evidence type="ECO:0000256" key="3">
    <source>
        <dbReference type="ARBA" id="ARBA00022490"/>
    </source>
</evidence>
<feature type="binding site" evidence="8">
    <location>
        <position position="340"/>
    </location>
    <ligand>
        <name>3-phosphoshikimate</name>
        <dbReference type="ChEBI" id="CHEBI:145989"/>
    </ligand>
</feature>
<dbReference type="AlphaFoldDB" id="A0A4U7BLD4"/>
<feature type="binding site" evidence="8">
    <location>
        <position position="166"/>
    </location>
    <ligand>
        <name>phosphoenolpyruvate</name>
        <dbReference type="ChEBI" id="CHEBI:58702"/>
    </ligand>
</feature>
<feature type="binding site" evidence="8">
    <location>
        <position position="119"/>
    </location>
    <ligand>
        <name>phosphoenolpyruvate</name>
        <dbReference type="ChEBI" id="CHEBI:58702"/>
    </ligand>
</feature>
<feature type="binding site" evidence="8">
    <location>
        <position position="21"/>
    </location>
    <ligand>
        <name>3-phosphoshikimate</name>
        <dbReference type="ChEBI" id="CHEBI:145989"/>
    </ligand>
</feature>
<evidence type="ECO:0000256" key="7">
    <source>
        <dbReference type="ARBA" id="ARBA00044633"/>
    </source>
</evidence>
<dbReference type="InterPro" id="IPR023193">
    <property type="entry name" value="EPSP_synthase_CS"/>
</dbReference>
<feature type="binding site" evidence="8">
    <location>
        <position position="166"/>
    </location>
    <ligand>
        <name>3-phosphoshikimate</name>
        <dbReference type="ChEBI" id="CHEBI:145989"/>
    </ligand>
</feature>
<dbReference type="CDD" id="cd01556">
    <property type="entry name" value="EPSP_synthase"/>
    <property type="match status" value="1"/>
</dbReference>
<evidence type="ECO:0000256" key="4">
    <source>
        <dbReference type="ARBA" id="ARBA00022605"/>
    </source>
</evidence>
<dbReference type="FunFam" id="3.65.10.10:FF:000005">
    <property type="entry name" value="3-phosphoshikimate 1-carboxyvinyltransferase"/>
    <property type="match status" value="1"/>
</dbReference>
<gene>
    <name evidence="8 10" type="primary">aroA</name>
    <name evidence="10" type="ORF">CQA69_04545</name>
</gene>
<proteinExistence type="inferred from homology"/>
<dbReference type="HAMAP" id="MF_00210">
    <property type="entry name" value="EPSP_synth"/>
    <property type="match status" value="1"/>
</dbReference>
<accession>A0A4U7BLD4</accession>
<dbReference type="InterPro" id="IPR013792">
    <property type="entry name" value="RNA3'P_cycl/enolpyr_Trfase_a/b"/>
</dbReference>
<dbReference type="GO" id="GO:0009423">
    <property type="term" value="P:chorismate biosynthetic process"/>
    <property type="evidence" value="ECO:0007669"/>
    <property type="project" value="UniProtKB-UniRule"/>
</dbReference>
<keyword evidence="5 8" id="KW-0808">Transferase</keyword>
<evidence type="ECO:0000313" key="11">
    <source>
        <dbReference type="Proteomes" id="UP000308838"/>
    </source>
</evidence>
<dbReference type="EMBL" id="NXLZ01000006">
    <property type="protein sequence ID" value="TKX30970.1"/>
    <property type="molecule type" value="Genomic_DNA"/>
</dbReference>
<dbReference type="UniPathway" id="UPA00053">
    <property type="reaction ID" value="UER00089"/>
</dbReference>
<comment type="pathway">
    <text evidence="1 8">Metabolic intermediate biosynthesis; chorismate biosynthesis; chorismate from D-erythrose 4-phosphate and phosphoenolpyruvate: step 6/7.</text>
</comment>
<feature type="binding site" evidence="8">
    <location>
        <position position="385"/>
    </location>
    <ligand>
        <name>phosphoenolpyruvate</name>
        <dbReference type="ChEBI" id="CHEBI:58702"/>
    </ligand>
</feature>
<keyword evidence="6 8" id="KW-0057">Aromatic amino acid biosynthesis</keyword>
<evidence type="ECO:0000256" key="1">
    <source>
        <dbReference type="ARBA" id="ARBA00004811"/>
    </source>
</evidence>
<dbReference type="RefSeq" id="WP_137620614.1">
    <property type="nucleotide sequence ID" value="NZ_NXLZ01000006.1"/>
</dbReference>
<feature type="binding site" evidence="8">
    <location>
        <position position="21"/>
    </location>
    <ligand>
        <name>phosphoenolpyruvate</name>
        <dbReference type="ChEBI" id="CHEBI:58702"/>
    </ligand>
</feature>
<feature type="binding site" evidence="8">
    <location>
        <position position="91"/>
    </location>
    <ligand>
        <name>phosphoenolpyruvate</name>
        <dbReference type="ChEBI" id="CHEBI:58702"/>
    </ligand>
</feature>
<dbReference type="Proteomes" id="UP000308838">
    <property type="component" value="Unassembled WGS sequence"/>
</dbReference>
<protein>
    <recommendedName>
        <fullName evidence="8">3-phosphoshikimate 1-carboxyvinyltransferase</fullName>
        <ecNumber evidence="8">2.5.1.19</ecNumber>
    </recommendedName>
    <alternativeName>
        <fullName evidence="8">5-enolpyruvylshikimate-3-phosphate synthase</fullName>
        <shortName evidence="8">EPSP synthase</shortName>
        <shortName evidence="8">EPSPS</shortName>
    </alternativeName>
</protein>
<keyword evidence="11" id="KW-1185">Reference proteome</keyword>
<feature type="binding site" evidence="8">
    <location>
        <position position="344"/>
    </location>
    <ligand>
        <name>phosphoenolpyruvate</name>
        <dbReference type="ChEBI" id="CHEBI:58702"/>
    </ligand>
</feature>
<dbReference type="PIRSF" id="PIRSF000505">
    <property type="entry name" value="EPSPS"/>
    <property type="match status" value="1"/>
</dbReference>
<dbReference type="PROSITE" id="PS00104">
    <property type="entry name" value="EPSP_SYNTHASE_1"/>
    <property type="match status" value="1"/>
</dbReference>
<name>A0A4U7BLD4_9BACT</name>
<dbReference type="GO" id="GO:0005737">
    <property type="term" value="C:cytoplasm"/>
    <property type="evidence" value="ECO:0007669"/>
    <property type="project" value="UniProtKB-SubCell"/>
</dbReference>
<dbReference type="GO" id="GO:0008652">
    <property type="term" value="P:amino acid biosynthetic process"/>
    <property type="evidence" value="ECO:0007669"/>
    <property type="project" value="UniProtKB-KW"/>
</dbReference>
<reference evidence="10 11" key="1">
    <citation type="submission" date="2018-05" db="EMBL/GenBank/DDBJ databases">
        <title>Novel Campyloabacter and Helicobacter Species and Strains.</title>
        <authorList>
            <person name="Mannion A.J."/>
            <person name="Shen Z."/>
            <person name="Fox J.G."/>
        </authorList>
    </citation>
    <scope>NUCLEOTIDE SEQUENCE [LARGE SCALE GENOMIC DNA]</scope>
    <source>
        <strain evidence="11">MIT17-664</strain>
    </source>
</reference>
<dbReference type="SUPFAM" id="SSF55205">
    <property type="entry name" value="EPT/RTPC-like"/>
    <property type="match status" value="1"/>
</dbReference>
<feature type="active site" description="Proton acceptor" evidence="8">
    <location>
        <position position="313"/>
    </location>
</feature>
<feature type="binding site" evidence="8">
    <location>
        <position position="26"/>
    </location>
    <ligand>
        <name>3-phosphoshikimate</name>
        <dbReference type="ChEBI" id="CHEBI:145989"/>
    </ligand>
</feature>
<comment type="subcellular location">
    <subcellularLocation>
        <location evidence="8">Cytoplasm</location>
    </subcellularLocation>
</comment>
<dbReference type="GO" id="GO:0003866">
    <property type="term" value="F:3-phosphoshikimate 1-carboxyvinyltransferase activity"/>
    <property type="evidence" value="ECO:0007669"/>
    <property type="project" value="UniProtKB-UniRule"/>
</dbReference>
<evidence type="ECO:0000256" key="6">
    <source>
        <dbReference type="ARBA" id="ARBA00023141"/>
    </source>
</evidence>
<evidence type="ECO:0000256" key="2">
    <source>
        <dbReference type="ARBA" id="ARBA00009948"/>
    </source>
</evidence>
<comment type="caution">
    <text evidence="8">Lacks conserved residue(s) required for the propagation of feature annotation.</text>
</comment>
<feature type="domain" description="Enolpyruvate transferase" evidence="9">
    <location>
        <begin position="9"/>
        <end position="418"/>
    </location>
</feature>
<comment type="function">
    <text evidence="8">Catalyzes the transfer of the enolpyruvyl moiety of phosphoenolpyruvate (PEP) to the 5-hydroxyl of shikimate-3-phosphate (S3P) to produce enolpyruvyl shikimate-3-phosphate and inorganic phosphate.</text>
</comment>